<keyword evidence="9" id="KW-1185">Reference proteome</keyword>
<evidence type="ECO:0000313" key="9">
    <source>
        <dbReference type="Proteomes" id="UP000002730"/>
    </source>
</evidence>
<dbReference type="RefSeq" id="WP_010075399.1">
    <property type="nucleotide sequence ID" value="NC_014393.1"/>
</dbReference>
<comment type="subcellular location">
    <subcellularLocation>
        <location evidence="1">Cell membrane</location>
        <topology evidence="1">Multi-pass membrane protein</topology>
    </subcellularLocation>
</comment>
<organism evidence="8 9">
    <name type="scientific">Clostridium cellulovorans (strain ATCC 35296 / DSM 3052 / OCM 3 / 743B)</name>
    <dbReference type="NCBI Taxonomy" id="573061"/>
    <lineage>
        <taxon>Bacteria</taxon>
        <taxon>Bacillati</taxon>
        <taxon>Bacillota</taxon>
        <taxon>Clostridia</taxon>
        <taxon>Eubacteriales</taxon>
        <taxon>Clostridiaceae</taxon>
        <taxon>Clostridium</taxon>
    </lineage>
</organism>
<evidence type="ECO:0000256" key="6">
    <source>
        <dbReference type="ARBA" id="ARBA00023136"/>
    </source>
</evidence>
<dbReference type="PANTHER" id="PTHR37937:SF1">
    <property type="entry name" value="CONJUGATIVE TRANSFER: DNA TRANSPORT"/>
    <property type="match status" value="1"/>
</dbReference>
<dbReference type="EMBL" id="CP002160">
    <property type="protein sequence ID" value="ADL52060.1"/>
    <property type="molecule type" value="Genomic_DNA"/>
</dbReference>
<dbReference type="GO" id="GO:0005886">
    <property type="term" value="C:plasma membrane"/>
    <property type="evidence" value="ECO:0007669"/>
    <property type="project" value="UniProtKB-SubCell"/>
</dbReference>
<dbReference type="InterPro" id="IPR003688">
    <property type="entry name" value="TraG/VirD4"/>
</dbReference>
<dbReference type="CDD" id="cd01127">
    <property type="entry name" value="TrwB_TraG_TraD_VirD4"/>
    <property type="match status" value="1"/>
</dbReference>
<dbReference type="NCBIfam" id="NF045973">
    <property type="entry name" value="conju_CD1115"/>
    <property type="match status" value="1"/>
</dbReference>
<keyword evidence="3" id="KW-1003">Cell membrane</keyword>
<evidence type="ECO:0000256" key="7">
    <source>
        <dbReference type="SAM" id="Phobius"/>
    </source>
</evidence>
<keyword evidence="6 7" id="KW-0472">Membrane</keyword>
<evidence type="ECO:0000256" key="5">
    <source>
        <dbReference type="ARBA" id="ARBA00022989"/>
    </source>
</evidence>
<dbReference type="AlphaFoldDB" id="D9SPS4"/>
<dbReference type="OrthoDB" id="9766496at2"/>
<proteinExistence type="inferred from homology"/>
<accession>D9SPS4</accession>
<dbReference type="HOGENOM" id="CLU_015347_6_1_9"/>
<name>D9SPS4_CLOC7</name>
<dbReference type="PANTHER" id="PTHR37937">
    <property type="entry name" value="CONJUGATIVE TRANSFER: DNA TRANSPORT"/>
    <property type="match status" value="1"/>
</dbReference>
<protein>
    <submittedName>
        <fullName evidence="8">TRAG family protein</fullName>
    </submittedName>
</protein>
<dbReference type="STRING" id="573061.Clocel_2342"/>
<sequence length="710" mass="80607">MKKLKQKLLLVLFLIIVGSIFNIYFSTNLHLLLSRQSTRLSIPETKYCIESMVSSKQHLMLFLCLNSLIVILVVLLMMTNNKPYESRLISITPDISTPVAVGQKQFGSARWLTEKEKEEAFESFILDEEDPLIKYLIEHGQDDLKEDIEKEGEENEEKEQAQQCISNTEQEICIENSEDKFENVSSDPKKYISKGGIVLGLNKEKGKEKIYFIGEDVHSLCIGATRCGKTRTEVLQSVGVMALAGESMIFSDPKAELYQYTHIFLERLGYEVIAIDFKNPLKSNRYNFLQPIIEAVDRDDIAAAVDATWDLTSQLVGEPKGERIWTDGNASIIASSIMSVVYDNRHGANKKYQNMTNVYFFISEMCKTIGKTMPIIEYNKRLSPTHPAKGLLAISEVAPSKTRGSFYTAALTTLRLFTNPLINSMTNASDYDPKETGSKKRALFIILPDENTTYYPLASLLVAQHYSELVKSADARGGRLKNRVNFLLEEFGNFTQIPDFSSKLTVGGGRGIRFNLILQGFSQLDEKYGKDVAKTIKGNCENWVYLQSDDSETLEELSKKLGNYTVSTYSLSASHGKFTNPSSSHSINLTGRALLTTDEIRLIKRPYSLITSRNNPGMMHCPDLSQWNFNKMYGLGDMEHNRKVRELRENRRPARTARMEDMQLWGIWHYYTAKSAGGMVEAFKDSIISNYNPTDTEYEENRKEDFYGEE</sequence>
<evidence type="ECO:0000313" key="8">
    <source>
        <dbReference type="EMBL" id="ADL52060.1"/>
    </source>
</evidence>
<feature type="transmembrane region" description="Helical" evidence="7">
    <location>
        <begin position="7"/>
        <end position="25"/>
    </location>
</feature>
<dbReference type="eggNOG" id="COG3505">
    <property type="taxonomic scope" value="Bacteria"/>
</dbReference>
<keyword evidence="4 7" id="KW-0812">Transmembrane</keyword>
<evidence type="ECO:0000256" key="2">
    <source>
        <dbReference type="ARBA" id="ARBA00008806"/>
    </source>
</evidence>
<comment type="similarity">
    <text evidence="2">Belongs to the VirD4/TraG family.</text>
</comment>
<evidence type="ECO:0000256" key="1">
    <source>
        <dbReference type="ARBA" id="ARBA00004651"/>
    </source>
</evidence>
<evidence type="ECO:0000256" key="4">
    <source>
        <dbReference type="ARBA" id="ARBA00022692"/>
    </source>
</evidence>
<keyword evidence="5 7" id="KW-1133">Transmembrane helix</keyword>
<dbReference type="Gene3D" id="3.40.50.300">
    <property type="entry name" value="P-loop containing nucleotide triphosphate hydrolases"/>
    <property type="match status" value="1"/>
</dbReference>
<dbReference type="Proteomes" id="UP000002730">
    <property type="component" value="Chromosome"/>
</dbReference>
<dbReference type="InterPro" id="IPR051539">
    <property type="entry name" value="T4SS-coupling_protein"/>
</dbReference>
<gene>
    <name evidence="8" type="ordered locus">Clocel_2342</name>
</gene>
<dbReference type="Pfam" id="PF02534">
    <property type="entry name" value="T4SS-DNA_transf"/>
    <property type="match status" value="1"/>
</dbReference>
<dbReference type="InterPro" id="IPR027417">
    <property type="entry name" value="P-loop_NTPase"/>
</dbReference>
<evidence type="ECO:0000256" key="3">
    <source>
        <dbReference type="ARBA" id="ARBA00022475"/>
    </source>
</evidence>
<feature type="transmembrane region" description="Helical" evidence="7">
    <location>
        <begin position="59"/>
        <end position="78"/>
    </location>
</feature>
<reference evidence="8 9" key="1">
    <citation type="submission" date="2010-08" db="EMBL/GenBank/DDBJ databases">
        <title>Complete sequence of Clostridium cellulovorans 743B.</title>
        <authorList>
            <consortium name="US DOE Joint Genome Institute"/>
            <person name="Lucas S."/>
            <person name="Copeland A."/>
            <person name="Lapidus A."/>
            <person name="Cheng J.-F."/>
            <person name="Bruce D."/>
            <person name="Goodwin L."/>
            <person name="Pitluck S."/>
            <person name="Chertkov O."/>
            <person name="Detter J.C."/>
            <person name="Han C."/>
            <person name="Tapia R."/>
            <person name="Land M."/>
            <person name="Hauser L."/>
            <person name="Chang Y.-J."/>
            <person name="Jeffries C."/>
            <person name="Kyrpides N."/>
            <person name="Ivanova N."/>
            <person name="Mikhailova N."/>
            <person name="Hemme C.L."/>
            <person name="Woyke T."/>
        </authorList>
    </citation>
    <scope>NUCLEOTIDE SEQUENCE [LARGE SCALE GENOMIC DNA]</scope>
    <source>
        <strain evidence="9">ATCC 35296 / DSM 3052 / OCM 3 / 743B</strain>
    </source>
</reference>
<dbReference type="SUPFAM" id="SSF52540">
    <property type="entry name" value="P-loop containing nucleoside triphosphate hydrolases"/>
    <property type="match status" value="1"/>
</dbReference>
<dbReference type="KEGG" id="ccb:Clocel_2342"/>